<dbReference type="EC" id="3.1.3.5" evidence="3"/>
<dbReference type="Gene3D" id="3.40.50.1000">
    <property type="entry name" value="HAD superfamily/HAD-like"/>
    <property type="match status" value="1"/>
</dbReference>
<dbReference type="InterPro" id="IPR006434">
    <property type="entry name" value="Pyrimidine_nucleotidase_eu"/>
</dbReference>
<dbReference type="WBParaSite" id="ASIM_0000887401-mRNA-1">
    <property type="protein sequence ID" value="ASIM_0000887401-mRNA-1"/>
    <property type="gene ID" value="ASIM_0000887401"/>
</dbReference>
<sequence length="57" mass="6712">MVYELDRYNVPLMIFSAGVGNIIDSFMQQKFGEIPKNVHIVSNMMLFDEKVRNLFRD</sequence>
<dbReference type="GO" id="GO:0005737">
    <property type="term" value="C:cytoplasm"/>
    <property type="evidence" value="ECO:0007669"/>
    <property type="project" value="InterPro"/>
</dbReference>
<gene>
    <name evidence="9" type="ORF">ASIM_LOCUS8615</name>
</gene>
<comment type="catalytic activity">
    <reaction evidence="1">
        <text>a ribonucleoside 5'-phosphate + H2O = a ribonucleoside + phosphate</text>
        <dbReference type="Rhea" id="RHEA:12484"/>
        <dbReference type="ChEBI" id="CHEBI:15377"/>
        <dbReference type="ChEBI" id="CHEBI:18254"/>
        <dbReference type="ChEBI" id="CHEBI:43474"/>
        <dbReference type="ChEBI" id="CHEBI:58043"/>
        <dbReference type="EC" id="3.1.3.5"/>
    </reaction>
</comment>
<evidence type="ECO:0000256" key="3">
    <source>
        <dbReference type="ARBA" id="ARBA00012643"/>
    </source>
</evidence>
<evidence type="ECO:0000256" key="2">
    <source>
        <dbReference type="ARBA" id="ARBA00008389"/>
    </source>
</evidence>
<dbReference type="GO" id="GO:0008253">
    <property type="term" value="F:5'-nucleotidase activity"/>
    <property type="evidence" value="ECO:0007669"/>
    <property type="project" value="UniProtKB-EC"/>
</dbReference>
<keyword evidence="4" id="KW-0479">Metal-binding</keyword>
<keyword evidence="10" id="KW-1185">Reference proteome</keyword>
<dbReference type="SUPFAM" id="SSF56784">
    <property type="entry name" value="HAD-like"/>
    <property type="match status" value="1"/>
</dbReference>
<reference evidence="9 10" key="2">
    <citation type="submission" date="2018-11" db="EMBL/GenBank/DDBJ databases">
        <authorList>
            <consortium name="Pathogen Informatics"/>
        </authorList>
    </citation>
    <scope>NUCLEOTIDE SEQUENCE [LARGE SCALE GENOMIC DNA]</scope>
</reference>
<name>A0A0M3JMI8_ANISI</name>
<reference evidence="11" key="1">
    <citation type="submission" date="2017-02" db="UniProtKB">
        <authorList>
            <consortium name="WormBaseParasite"/>
        </authorList>
    </citation>
    <scope>IDENTIFICATION</scope>
</reference>
<keyword evidence="5" id="KW-0547">Nucleotide-binding</keyword>
<keyword evidence="6" id="KW-0378">Hydrolase</keyword>
<evidence type="ECO:0000313" key="9">
    <source>
        <dbReference type="EMBL" id="VDK33194.1"/>
    </source>
</evidence>
<dbReference type="PANTHER" id="PTHR13045">
    <property type="entry name" value="5'-NUCLEOTIDASE"/>
    <property type="match status" value="1"/>
</dbReference>
<keyword evidence="7" id="KW-0460">Magnesium</keyword>
<dbReference type="GO" id="GO:0000166">
    <property type="term" value="F:nucleotide binding"/>
    <property type="evidence" value="ECO:0007669"/>
    <property type="project" value="UniProtKB-KW"/>
</dbReference>
<dbReference type="GO" id="GO:0009117">
    <property type="term" value="P:nucleotide metabolic process"/>
    <property type="evidence" value="ECO:0007669"/>
    <property type="project" value="UniProtKB-KW"/>
</dbReference>
<organism evidence="11">
    <name type="scientific">Anisakis simplex</name>
    <name type="common">Herring worm</name>
    <dbReference type="NCBI Taxonomy" id="6269"/>
    <lineage>
        <taxon>Eukaryota</taxon>
        <taxon>Metazoa</taxon>
        <taxon>Ecdysozoa</taxon>
        <taxon>Nematoda</taxon>
        <taxon>Chromadorea</taxon>
        <taxon>Rhabditida</taxon>
        <taxon>Spirurina</taxon>
        <taxon>Ascaridomorpha</taxon>
        <taxon>Ascaridoidea</taxon>
        <taxon>Anisakidae</taxon>
        <taxon>Anisakis</taxon>
        <taxon>Anisakis simplex complex</taxon>
    </lineage>
</organism>
<accession>A0A0M3JMI8</accession>
<evidence type="ECO:0000256" key="1">
    <source>
        <dbReference type="ARBA" id="ARBA00000815"/>
    </source>
</evidence>
<evidence type="ECO:0000256" key="4">
    <source>
        <dbReference type="ARBA" id="ARBA00022723"/>
    </source>
</evidence>
<evidence type="ECO:0000313" key="10">
    <source>
        <dbReference type="Proteomes" id="UP000267096"/>
    </source>
</evidence>
<keyword evidence="8" id="KW-0546">Nucleotide metabolism</keyword>
<dbReference type="AlphaFoldDB" id="A0A0M3JMI8"/>
<evidence type="ECO:0000256" key="8">
    <source>
        <dbReference type="ARBA" id="ARBA00023080"/>
    </source>
</evidence>
<dbReference type="Pfam" id="PF05822">
    <property type="entry name" value="UMPH-1"/>
    <property type="match status" value="1"/>
</dbReference>
<dbReference type="GO" id="GO:0000287">
    <property type="term" value="F:magnesium ion binding"/>
    <property type="evidence" value="ECO:0007669"/>
    <property type="project" value="InterPro"/>
</dbReference>
<dbReference type="Proteomes" id="UP000267096">
    <property type="component" value="Unassembled WGS sequence"/>
</dbReference>
<dbReference type="InterPro" id="IPR023214">
    <property type="entry name" value="HAD_sf"/>
</dbReference>
<evidence type="ECO:0000256" key="7">
    <source>
        <dbReference type="ARBA" id="ARBA00022842"/>
    </source>
</evidence>
<dbReference type="OrthoDB" id="10014216at2759"/>
<dbReference type="EMBL" id="UYRR01023919">
    <property type="protein sequence ID" value="VDK33194.1"/>
    <property type="molecule type" value="Genomic_DNA"/>
</dbReference>
<evidence type="ECO:0000256" key="6">
    <source>
        <dbReference type="ARBA" id="ARBA00022801"/>
    </source>
</evidence>
<protein>
    <recommendedName>
        <fullName evidence="3">5'-nucleotidase</fullName>
        <ecNumber evidence="3">3.1.3.5</ecNumber>
    </recommendedName>
</protein>
<proteinExistence type="inferred from homology"/>
<comment type="similarity">
    <text evidence="2">Belongs to the pyrimidine 5'-nucleotidase family.</text>
</comment>
<evidence type="ECO:0000256" key="5">
    <source>
        <dbReference type="ARBA" id="ARBA00022741"/>
    </source>
</evidence>
<evidence type="ECO:0000313" key="11">
    <source>
        <dbReference type="WBParaSite" id="ASIM_0000887401-mRNA-1"/>
    </source>
</evidence>
<dbReference type="InterPro" id="IPR036412">
    <property type="entry name" value="HAD-like_sf"/>
</dbReference>
<dbReference type="PANTHER" id="PTHR13045:SF0">
    <property type="entry name" value="7-METHYLGUANOSINE PHOSPHATE-SPECIFIC 5'-NUCLEOTIDASE"/>
    <property type="match status" value="1"/>
</dbReference>